<dbReference type="GO" id="GO:0006260">
    <property type="term" value="P:DNA replication"/>
    <property type="evidence" value="ECO:0007669"/>
    <property type="project" value="UniProtKB-KW"/>
</dbReference>
<dbReference type="Pfam" id="PF17657">
    <property type="entry name" value="DNA_pol3_finger"/>
    <property type="match status" value="1"/>
</dbReference>
<dbReference type="Gene3D" id="3.20.20.140">
    <property type="entry name" value="Metal-dependent hydrolases"/>
    <property type="match status" value="1"/>
</dbReference>
<evidence type="ECO:0000313" key="12">
    <source>
        <dbReference type="EMBL" id="RKW71225.1"/>
    </source>
</evidence>
<dbReference type="EC" id="2.7.7.7" evidence="1"/>
<evidence type="ECO:0000256" key="9">
    <source>
        <dbReference type="ARBA" id="ARBA00049244"/>
    </source>
</evidence>
<gene>
    <name evidence="12" type="ORF">DWQ67_05425</name>
</gene>
<keyword evidence="5" id="KW-0235">DNA replication</keyword>
<dbReference type="Pfam" id="PF14579">
    <property type="entry name" value="HHH_6"/>
    <property type="match status" value="1"/>
</dbReference>
<dbReference type="InterPro" id="IPR041931">
    <property type="entry name" value="DNA_pol3_alpha_thumb_dom"/>
</dbReference>
<keyword evidence="7" id="KW-0239">DNA-directed DNA polymerase</keyword>
<accession>A0A496PLE1</accession>
<dbReference type="GO" id="GO:0006281">
    <property type="term" value="P:DNA repair"/>
    <property type="evidence" value="ECO:0007669"/>
    <property type="project" value="UniProtKB-KW"/>
</dbReference>
<reference evidence="12 13" key="1">
    <citation type="submission" date="2018-07" db="EMBL/GenBank/DDBJ databases">
        <title>Arthrobacter sp. nov., isolated from raw cow's milk with high bacterial count.</title>
        <authorList>
            <person name="Hahne J."/>
            <person name="Isele D."/>
            <person name="Lipski A."/>
        </authorList>
    </citation>
    <scope>NUCLEOTIDE SEQUENCE [LARGE SCALE GENOMIC DNA]</scope>
    <source>
        <strain evidence="12 13">JZ R-183</strain>
    </source>
</reference>
<keyword evidence="2" id="KW-0963">Cytoplasm</keyword>
<dbReference type="PANTHER" id="PTHR32294:SF4">
    <property type="entry name" value="ERROR-PRONE DNA POLYMERASE"/>
    <property type="match status" value="1"/>
</dbReference>
<feature type="region of interest" description="Disordered" evidence="10">
    <location>
        <begin position="1067"/>
        <end position="1093"/>
    </location>
</feature>
<feature type="region of interest" description="Disordered" evidence="10">
    <location>
        <begin position="1304"/>
        <end position="1351"/>
    </location>
</feature>
<dbReference type="Pfam" id="PF07733">
    <property type="entry name" value="DNA_pol3_alpha"/>
    <property type="match status" value="1"/>
</dbReference>
<evidence type="ECO:0000256" key="10">
    <source>
        <dbReference type="SAM" id="MobiDB-lite"/>
    </source>
</evidence>
<dbReference type="RefSeq" id="WP_121484558.1">
    <property type="nucleotide sequence ID" value="NZ_QQXL01000002.1"/>
</dbReference>
<keyword evidence="8" id="KW-0234">DNA repair</keyword>
<dbReference type="PANTHER" id="PTHR32294">
    <property type="entry name" value="DNA POLYMERASE III SUBUNIT ALPHA"/>
    <property type="match status" value="1"/>
</dbReference>
<keyword evidence="6" id="KW-0227">DNA damage</keyword>
<organism evidence="12 13">
    <name type="scientific">Galactobacter caseinivorans</name>
    <dbReference type="NCBI Taxonomy" id="2676123"/>
    <lineage>
        <taxon>Bacteria</taxon>
        <taxon>Bacillati</taxon>
        <taxon>Actinomycetota</taxon>
        <taxon>Actinomycetes</taxon>
        <taxon>Micrococcales</taxon>
        <taxon>Micrococcaceae</taxon>
        <taxon>Galactobacter</taxon>
    </lineage>
</organism>
<keyword evidence="13" id="KW-1185">Reference proteome</keyword>
<keyword evidence="3" id="KW-0808">Transferase</keyword>
<protein>
    <recommendedName>
        <fullName evidence="1">DNA-directed DNA polymerase</fullName>
        <ecNumber evidence="1">2.7.7.7</ecNumber>
    </recommendedName>
</protein>
<dbReference type="EMBL" id="QQXL01000002">
    <property type="protein sequence ID" value="RKW71225.1"/>
    <property type="molecule type" value="Genomic_DNA"/>
</dbReference>
<evidence type="ECO:0000313" key="13">
    <source>
        <dbReference type="Proteomes" id="UP000273119"/>
    </source>
</evidence>
<evidence type="ECO:0000256" key="7">
    <source>
        <dbReference type="ARBA" id="ARBA00022932"/>
    </source>
</evidence>
<evidence type="ECO:0000256" key="5">
    <source>
        <dbReference type="ARBA" id="ARBA00022705"/>
    </source>
</evidence>
<dbReference type="InterPro" id="IPR011708">
    <property type="entry name" value="DNA_pol3_alpha_NTPase_dom"/>
</dbReference>
<dbReference type="CDD" id="cd04485">
    <property type="entry name" value="DnaE_OBF"/>
    <property type="match status" value="1"/>
</dbReference>
<comment type="catalytic activity">
    <reaction evidence="9">
        <text>DNA(n) + a 2'-deoxyribonucleoside 5'-triphosphate = DNA(n+1) + diphosphate</text>
        <dbReference type="Rhea" id="RHEA:22508"/>
        <dbReference type="Rhea" id="RHEA-COMP:17339"/>
        <dbReference type="Rhea" id="RHEA-COMP:17340"/>
        <dbReference type="ChEBI" id="CHEBI:33019"/>
        <dbReference type="ChEBI" id="CHEBI:61560"/>
        <dbReference type="ChEBI" id="CHEBI:173112"/>
        <dbReference type="EC" id="2.7.7.7"/>
    </reaction>
</comment>
<evidence type="ECO:0000256" key="3">
    <source>
        <dbReference type="ARBA" id="ARBA00022679"/>
    </source>
</evidence>
<evidence type="ECO:0000256" key="8">
    <source>
        <dbReference type="ARBA" id="ARBA00023204"/>
    </source>
</evidence>
<sequence length="1351" mass="144490">MNGFSHLHVSTAFSAHHGVDRPETLASAAAADGAWALACTDRDGLFGAVKHVGACLSEGLAPILGVSLDVQSGKRKEARAGNSGSPGPSGRVVILARGTALEQEEKRWRSRLGAITPGAGYSALCHLVTAAHHRGMPQDAGLGALRDLSPEARHTGRRVPAVGQSPDPAEQVGIRVKELARETQSAAGNGPSLLTLLGPDSDVGRAVLHRDYRGARVLLRAWKQALPEGACVIELITHISRPGAPYSTAHAVRMLRLARELGVPAVLSNAVRYVNPDGAATADVLDAVRVLSPLTESGERVGVDGAQVNGQGWLKSGAQMRSLAAEIAREIGDASEAAQILGDTEAVAAACALDPIPDMGWGKPVVPEASVLGLNGDPQQLLRARCEDGLRRWFGPEAGSEAFGKAGRGGARDRLEHELGVIGDLGFAGYFLTVSTATDLIRGLGVRSAARGSGASSLVAFLTGISHVNPLAHDLIFERFLSRDRTSLPDIDVDVESAQRHRVYRELFRRFGQERTTLMSMQNAYRARGAVRDAGMALGIQGEEVDQIAKSLWRFSASSFRDAIGTMPELRPLASRLEADRAKGGNQVDLLVDLTERLDRLPRHISMHPCGVILSDARLLHRTPVQASGLGLPMSQFDKHDMDPMGLLKLDVLGVRMQSTIAYTLEEITRIHGTGQSVYEQGQHNRVSMRGWYEGRSEFSGVVRHVPDGAGAPDGMIAASVPEPVSDGALPGWLGQDGVIDLARVPLDDEATYEMIRTTNTLGVFQIESPGQRELIGKLAPVEFNDLIIDISLFRPGPMQSDMVRPFLEQRHGFAEEAYPHPDLAPILAETHGVVVFHEQVLRMLDVMTGCGLAQADVLRRRLGDPVKEPAVERFFRAKTTERGYPLAIIDKVWSTLAAFGSFGFCKAHGAAFAVPTYHSAWLKTHHPEAFLAGLFEHDPGMYPRRLLIAEARRLGVPLLPLDVNRSGLRFKVEQVPGAQGVEAVPGVRASGRLGVRLALSLMTGLSEAEAMRLEAHAPYDSVADVRERARPTRTNLRRLAQLGALDSFLVPGAGGRTDLVHHLDAQRDGGANGVGASRTEGPSKAKKTARQQVDGQMPLPLGVDLETSALVPMFGQESPLEQIRTELDLTAADLSGHLMQAHHPFLDKVGATPSDSLLSLRSGSRVLVAGVRVATQTPPMRSGERVVFLSLDDGHGCVDIAFFTHAQHDTGPLLFSSNLMLVEGVTRRTGPRAVSVQALKAWDLQDPMAVLPEADYLERTEGEWRASLRRPQDHSVTVPHEGGGWYRGIVRAGTKGATAASLAPVGARAQPVPWRPGDGSDVTGGGSEGLGSLGQAALGQARSKRAGGMG</sequence>
<name>A0A496PLE1_9MICC</name>
<comment type="caution">
    <text evidence="12">The sequence shown here is derived from an EMBL/GenBank/DDBJ whole genome shotgun (WGS) entry which is preliminary data.</text>
</comment>
<dbReference type="Gene3D" id="1.10.10.1600">
    <property type="entry name" value="Bacterial DNA polymerase III alpha subunit, thumb domain"/>
    <property type="match status" value="1"/>
</dbReference>
<dbReference type="GO" id="GO:0008408">
    <property type="term" value="F:3'-5' exonuclease activity"/>
    <property type="evidence" value="ECO:0007669"/>
    <property type="project" value="InterPro"/>
</dbReference>
<proteinExistence type="predicted"/>
<dbReference type="GO" id="GO:0003887">
    <property type="term" value="F:DNA-directed DNA polymerase activity"/>
    <property type="evidence" value="ECO:0007669"/>
    <property type="project" value="UniProtKB-KW"/>
</dbReference>
<feature type="domain" description="Polymerase/histidinol phosphatase N-terminal" evidence="11">
    <location>
        <begin position="5"/>
        <end position="72"/>
    </location>
</feature>
<evidence type="ECO:0000256" key="4">
    <source>
        <dbReference type="ARBA" id="ARBA00022695"/>
    </source>
</evidence>
<evidence type="ECO:0000256" key="6">
    <source>
        <dbReference type="ARBA" id="ARBA00022763"/>
    </source>
</evidence>
<evidence type="ECO:0000259" key="11">
    <source>
        <dbReference type="SMART" id="SM00481"/>
    </source>
</evidence>
<dbReference type="InterPro" id="IPR003141">
    <property type="entry name" value="Pol/His_phosphatase_N"/>
</dbReference>
<feature type="compositionally biased region" description="Gly residues" evidence="10">
    <location>
        <begin position="1323"/>
        <end position="1333"/>
    </location>
</feature>
<evidence type="ECO:0000256" key="2">
    <source>
        <dbReference type="ARBA" id="ARBA00022490"/>
    </source>
</evidence>
<dbReference type="InterPro" id="IPR004013">
    <property type="entry name" value="PHP_dom"/>
</dbReference>
<dbReference type="Proteomes" id="UP000273119">
    <property type="component" value="Unassembled WGS sequence"/>
</dbReference>
<dbReference type="InterPro" id="IPR029460">
    <property type="entry name" value="DNAPol_HHH"/>
</dbReference>
<dbReference type="SMART" id="SM00481">
    <property type="entry name" value="POLIIIAc"/>
    <property type="match status" value="1"/>
</dbReference>
<dbReference type="Pfam" id="PF02811">
    <property type="entry name" value="PHP"/>
    <property type="match status" value="1"/>
</dbReference>
<evidence type="ECO:0000256" key="1">
    <source>
        <dbReference type="ARBA" id="ARBA00012417"/>
    </source>
</evidence>
<keyword evidence="4" id="KW-0548">Nucleotidyltransferase</keyword>
<dbReference type="InterPro" id="IPR004805">
    <property type="entry name" value="DnaE2/DnaE/PolC"/>
</dbReference>
<dbReference type="InterPro" id="IPR040982">
    <property type="entry name" value="DNA_pol3_finger"/>
</dbReference>